<dbReference type="AlphaFoldDB" id="W0RNM2"/>
<organism evidence="2 3">
    <name type="scientific">Gemmatirosa kalamazoonensis</name>
    <dbReference type="NCBI Taxonomy" id="861299"/>
    <lineage>
        <taxon>Bacteria</taxon>
        <taxon>Pseudomonadati</taxon>
        <taxon>Gemmatimonadota</taxon>
        <taxon>Gemmatimonadia</taxon>
        <taxon>Gemmatimonadales</taxon>
        <taxon>Gemmatimonadaceae</taxon>
        <taxon>Gemmatirosa</taxon>
    </lineage>
</organism>
<dbReference type="OrthoDB" id="5966759at2"/>
<dbReference type="EMBL" id="CP007128">
    <property type="protein sequence ID" value="AHG91935.1"/>
    <property type="molecule type" value="Genomic_DNA"/>
</dbReference>
<dbReference type="STRING" id="861299.J421_4398"/>
<feature type="region of interest" description="Disordered" evidence="1">
    <location>
        <begin position="12"/>
        <end position="32"/>
    </location>
</feature>
<evidence type="ECO:0000256" key="1">
    <source>
        <dbReference type="SAM" id="MobiDB-lite"/>
    </source>
</evidence>
<dbReference type="HOGENOM" id="CLU_2000618_0_0_0"/>
<gene>
    <name evidence="2" type="ORF">J421_4398</name>
</gene>
<dbReference type="KEGG" id="gba:J421_4398"/>
<reference evidence="2 3" key="1">
    <citation type="journal article" date="2014" name="Genome Announc.">
        <title>Genome Sequence and Methylome of Soil Bacterium Gemmatirosa kalamazoonensis KBS708T, a Member of the Rarely Cultivated Gemmatimonadetes Phylum.</title>
        <authorList>
            <person name="Debruyn J.M."/>
            <person name="Radosevich M."/>
            <person name="Wommack K.E."/>
            <person name="Polson S.W."/>
            <person name="Hauser L.J."/>
            <person name="Fawaz M.N."/>
            <person name="Korlach J."/>
            <person name="Tsai Y.C."/>
        </authorList>
    </citation>
    <scope>NUCLEOTIDE SEQUENCE [LARGE SCALE GENOMIC DNA]</scope>
    <source>
        <strain evidence="2 3">KBS708</strain>
    </source>
</reference>
<proteinExistence type="predicted"/>
<evidence type="ECO:0000313" key="3">
    <source>
        <dbReference type="Proteomes" id="UP000019151"/>
    </source>
</evidence>
<keyword evidence="3" id="KW-1185">Reference proteome</keyword>
<sequence length="124" mass="14139">MADFTSGNVFDNMPGGNPGINMGTTGSMHEIDWGTESWGENEQRHWRDSYSSRPYVQADRGFDYYEPAYRYGTAAARHHGGREWNEVEGDLERGWDKARGTSKSAWGDVKDAVRDAWDHVRGHR</sequence>
<dbReference type="RefSeq" id="WP_025413368.1">
    <property type="nucleotide sequence ID" value="NZ_CP007128.1"/>
</dbReference>
<evidence type="ECO:0000313" key="2">
    <source>
        <dbReference type="EMBL" id="AHG91935.1"/>
    </source>
</evidence>
<protein>
    <submittedName>
        <fullName evidence="2">Uncharacterized protein</fullName>
    </submittedName>
</protein>
<accession>W0RNM2</accession>
<dbReference type="InParanoid" id="W0RNM2"/>
<feature type="compositionally biased region" description="Low complexity" evidence="1">
    <location>
        <begin position="13"/>
        <end position="26"/>
    </location>
</feature>
<name>W0RNM2_9BACT</name>
<dbReference type="Proteomes" id="UP000019151">
    <property type="component" value="Chromosome"/>
</dbReference>